<organism evidence="7 8">
    <name type="scientific">Pelomonas caseinilytica</name>
    <dbReference type="NCBI Taxonomy" id="2906763"/>
    <lineage>
        <taxon>Bacteria</taxon>
        <taxon>Pseudomonadati</taxon>
        <taxon>Pseudomonadota</taxon>
        <taxon>Betaproteobacteria</taxon>
        <taxon>Burkholderiales</taxon>
        <taxon>Sphaerotilaceae</taxon>
        <taxon>Roseateles</taxon>
    </lineage>
</organism>
<sequence length="491" mass="54401">MSGARAFSFLNEAGTLTRDDWEETTRSKLWLYNLHYFDDLNAADAPARDAWHIALMDDWITHHSVGGTGWEPYPCSLRIVNWIKRHLDGRPLSVSQRDSLAAQARWLTQRLEWHLLGNHLFVNAKALVFAGLFFDGPESERWLAKGLAILAEELHEQVLPDGGNFERSPMYHAIFLEDVLDMLNAASAFPGRVPADTVDGWRRTASRMTAWLRAVCHPDGEISLFNDAAIGIAPPPQTLLDYAARVGVDAPVLAWPRPAGPVLTALPDSGYLRVDLPVAVALLDVAPIGPDYLPGHAHADTLSFELSVFGERAIVNGGTSRYGLGPERLRERGTAAHSTVIIDGQDSSEVWGGFRVARRARPVGLCMSVGRDEAVVACAHDGYRRLPGRPEHHREWHWRTAGLTVSDRVTGRFCHAQARYHFHPGVRVEDDGEHALRLTLPSGGQLRLRTTQGALRLESSSYASKFGQVVDTTCAVVELRDAQARVDFDWT</sequence>
<feature type="domain" description="Heparinase II/III-like C-terminal" evidence="5">
    <location>
        <begin position="263"/>
        <end position="481"/>
    </location>
</feature>
<comment type="caution">
    <text evidence="7">The sequence shown here is derived from an EMBL/GenBank/DDBJ whole genome shotgun (WGS) entry which is preliminary data.</text>
</comment>
<dbReference type="Proteomes" id="UP001201463">
    <property type="component" value="Unassembled WGS sequence"/>
</dbReference>
<accession>A0ABS8XLP7</accession>
<dbReference type="PANTHER" id="PTHR39210:SF1">
    <property type="entry name" value="HEPARIN-SULFATE LYASE"/>
    <property type="match status" value="1"/>
</dbReference>
<evidence type="ECO:0000259" key="5">
    <source>
        <dbReference type="Pfam" id="PF07940"/>
    </source>
</evidence>
<evidence type="ECO:0000313" key="7">
    <source>
        <dbReference type="EMBL" id="MCE4538155.1"/>
    </source>
</evidence>
<dbReference type="Pfam" id="PF07940">
    <property type="entry name" value="Hepar_II_III_C"/>
    <property type="match status" value="1"/>
</dbReference>
<dbReference type="Gene3D" id="2.70.98.70">
    <property type="match status" value="1"/>
</dbReference>
<keyword evidence="2" id="KW-0732">Signal</keyword>
<reference evidence="7 8" key="1">
    <citation type="submission" date="2021-12" db="EMBL/GenBank/DDBJ databases">
        <title>Genome seq of p7.</title>
        <authorList>
            <person name="Seo T."/>
        </authorList>
    </citation>
    <scope>NUCLEOTIDE SEQUENCE [LARGE SCALE GENOMIC DNA]</scope>
    <source>
        <strain evidence="7 8">P7</strain>
    </source>
</reference>
<keyword evidence="4" id="KW-0456">Lyase</keyword>
<keyword evidence="3" id="KW-0574">Periplasm</keyword>
<evidence type="ECO:0000256" key="4">
    <source>
        <dbReference type="ARBA" id="ARBA00023239"/>
    </source>
</evidence>
<evidence type="ECO:0000256" key="1">
    <source>
        <dbReference type="ARBA" id="ARBA00004418"/>
    </source>
</evidence>
<dbReference type="InterPro" id="IPR008929">
    <property type="entry name" value="Chondroitin_lyas"/>
</dbReference>
<evidence type="ECO:0000259" key="6">
    <source>
        <dbReference type="Pfam" id="PF16889"/>
    </source>
</evidence>
<protein>
    <submittedName>
        <fullName evidence="7">Heparinase II/III family protein</fullName>
    </submittedName>
</protein>
<evidence type="ECO:0000313" key="8">
    <source>
        <dbReference type="Proteomes" id="UP001201463"/>
    </source>
</evidence>
<name>A0ABS8XLP7_9BURK</name>
<proteinExistence type="predicted"/>
<comment type="subcellular location">
    <subcellularLocation>
        <location evidence="1">Periplasm</location>
    </subcellularLocation>
</comment>
<evidence type="ECO:0000256" key="3">
    <source>
        <dbReference type="ARBA" id="ARBA00022764"/>
    </source>
</evidence>
<feature type="domain" description="Heparin-sulfate lyase N-terminal" evidence="6">
    <location>
        <begin position="100"/>
        <end position="229"/>
    </location>
</feature>
<dbReference type="EMBL" id="JAJTWT010000005">
    <property type="protein sequence ID" value="MCE4538155.1"/>
    <property type="molecule type" value="Genomic_DNA"/>
</dbReference>
<dbReference type="InterPro" id="IPR012480">
    <property type="entry name" value="Hepar_II_III_C"/>
</dbReference>
<dbReference type="RefSeq" id="WP_233392603.1">
    <property type="nucleotide sequence ID" value="NZ_JAJTWT010000005.1"/>
</dbReference>
<dbReference type="Gene3D" id="1.50.10.100">
    <property type="entry name" value="Chondroitin AC/alginate lyase"/>
    <property type="match status" value="1"/>
</dbReference>
<evidence type="ECO:0000256" key="2">
    <source>
        <dbReference type="ARBA" id="ARBA00022729"/>
    </source>
</evidence>
<dbReference type="SUPFAM" id="SSF48230">
    <property type="entry name" value="Chondroitin AC/alginate lyase"/>
    <property type="match status" value="1"/>
</dbReference>
<dbReference type="PANTHER" id="PTHR39210">
    <property type="entry name" value="HEPARIN-SULFATE LYASE"/>
    <property type="match status" value="1"/>
</dbReference>
<dbReference type="Pfam" id="PF16889">
    <property type="entry name" value="Hepar_II_III_N"/>
    <property type="match status" value="1"/>
</dbReference>
<gene>
    <name evidence="7" type="ORF">LXT12_12930</name>
</gene>
<keyword evidence="8" id="KW-1185">Reference proteome</keyword>
<dbReference type="InterPro" id="IPR031680">
    <property type="entry name" value="Hepar_II_III_N"/>
</dbReference>